<keyword evidence="1" id="KW-0175">Coiled coil</keyword>
<proteinExistence type="predicted"/>
<dbReference type="EMBL" id="KF901053">
    <property type="protein sequence ID" value="AIF16365.1"/>
    <property type="molecule type" value="Genomic_DNA"/>
</dbReference>
<organism evidence="2">
    <name type="scientific">uncultured marine group II/III euryarchaeote KM3_74_A11</name>
    <dbReference type="NCBI Taxonomy" id="1456500"/>
    <lineage>
        <taxon>Archaea</taxon>
        <taxon>Methanobacteriati</taxon>
        <taxon>Methanobacteriota</taxon>
        <taxon>environmental samples</taxon>
    </lineage>
</organism>
<feature type="coiled-coil region" evidence="1">
    <location>
        <begin position="59"/>
        <end position="86"/>
    </location>
</feature>
<evidence type="ECO:0000313" key="2">
    <source>
        <dbReference type="EMBL" id="AIF16365.1"/>
    </source>
</evidence>
<dbReference type="AlphaFoldDB" id="A0A075HM54"/>
<accession>A0A075HM54</accession>
<evidence type="ECO:0000256" key="1">
    <source>
        <dbReference type="SAM" id="Coils"/>
    </source>
</evidence>
<sequence length="327" mass="37627">MFVYCKGSYITPLSYTYMGKKVNLYLDDDSLALWEQIPSGNRSGMIKQMLRDYTKSSSVNEQQQKIKRFETDINSLSAKRTKIEDEIAIKKDMLAKLRSGTNKLKIDKNEFWDFLVNKAKDAQKKQDIHHSYTGKSLYKIYSASNKKVNIENLRTGRTNSNFTKKTVELALQRLIDGGGKIPIGHFIPVKMHEYTVVALHPHLYEFDGHVHWSDVPVRPLTGDIIPDNRGDGFDGSKGVEYNDWEWIRVLVDNKPARCCTASPGWSGKIVIEWDEPNPRWPAMPGITTPSVIAVPTQFMTKYYYFDRPGKLTWGHDHEVMDILEFIQ</sequence>
<name>A0A075HM54_9EURY</name>
<reference evidence="2" key="1">
    <citation type="journal article" date="2014" name="Genome Biol. Evol.">
        <title>Pangenome evidence for extensive interdomain horizontal transfer affecting lineage core and shell genes in uncultured planktonic thaumarchaeota and euryarchaeota.</title>
        <authorList>
            <person name="Deschamps P."/>
            <person name="Zivanovic Y."/>
            <person name="Moreira D."/>
            <person name="Rodriguez-Valera F."/>
            <person name="Lopez-Garcia P."/>
        </authorList>
    </citation>
    <scope>NUCLEOTIDE SEQUENCE</scope>
</reference>
<protein>
    <submittedName>
        <fullName evidence="2">Uncharacterized protein</fullName>
    </submittedName>
</protein>